<accession>A0AAN1F0M1</accession>
<reference evidence="2 4" key="1">
    <citation type="journal article" date="2017" name="Front. Immunol.">
        <title>Complete Genome Sequence of Lactobacillus casei LC5, a Potential Probiotics for Atopic Dermatitis.</title>
        <authorList>
            <person name="Kang J."/>
            <person name="Chung W.H."/>
            <person name="Lim T.J."/>
            <person name="Whon T.W."/>
            <person name="Lim S."/>
            <person name="Nam Y.D."/>
        </authorList>
    </citation>
    <scope>NUCLEOTIDE SEQUENCE [LARGE SCALE GENOMIC DNA]</scope>
    <source>
        <strain evidence="2 4">LC5</strain>
    </source>
</reference>
<name>A0AAN1F0M1_LACCA</name>
<proteinExistence type="predicted"/>
<keyword evidence="5" id="KW-1185">Reference proteome</keyword>
<dbReference type="EMBL" id="CP017065">
    <property type="protein sequence ID" value="ARY92611.1"/>
    <property type="molecule type" value="Genomic_DNA"/>
</dbReference>
<dbReference type="GO" id="GO:0030153">
    <property type="term" value="P:bacteriocin immunity"/>
    <property type="evidence" value="ECO:0007669"/>
    <property type="project" value="UniProtKB-KW"/>
</dbReference>
<dbReference type="InterPro" id="IPR015046">
    <property type="entry name" value="LciA_Immunity-like"/>
</dbReference>
<dbReference type="Proteomes" id="UP000195609">
    <property type="component" value="Chromosome"/>
</dbReference>
<dbReference type="Pfam" id="PF08951">
    <property type="entry name" value="EntA_Immun"/>
    <property type="match status" value="1"/>
</dbReference>
<evidence type="ECO:0000313" key="5">
    <source>
        <dbReference type="Proteomes" id="UP001303564"/>
    </source>
</evidence>
<dbReference type="AlphaFoldDB" id="A0AAN1F0M1"/>
<protein>
    <submittedName>
        <fullName evidence="3">Bacteriocin immunity protein</fullName>
    </submittedName>
</protein>
<dbReference type="EMBL" id="CP136128">
    <property type="protein sequence ID" value="WNX27243.1"/>
    <property type="molecule type" value="Genomic_DNA"/>
</dbReference>
<dbReference type="Proteomes" id="UP001303564">
    <property type="component" value="Chromosome"/>
</dbReference>
<organism evidence="2 4">
    <name type="scientific">Lacticaseibacillus casei</name>
    <name type="common">Lactobacillus casei</name>
    <dbReference type="NCBI Taxonomy" id="1582"/>
    <lineage>
        <taxon>Bacteria</taxon>
        <taxon>Bacillati</taxon>
        <taxon>Bacillota</taxon>
        <taxon>Bacilli</taxon>
        <taxon>Lactobacillales</taxon>
        <taxon>Lactobacillaceae</taxon>
        <taxon>Lacticaseibacillus</taxon>
    </lineage>
</organism>
<dbReference type="RefSeq" id="WP_087912939.1">
    <property type="nucleotide sequence ID" value="NZ_CP017065.1"/>
</dbReference>
<evidence type="ECO:0000313" key="2">
    <source>
        <dbReference type="EMBL" id="ARY92611.1"/>
    </source>
</evidence>
<dbReference type="SUPFAM" id="SSF109797">
    <property type="entry name" value="Bacteriocin immunity protein-like"/>
    <property type="match status" value="1"/>
</dbReference>
<keyword evidence="1" id="KW-0079">Bacteriocin immunity</keyword>
<gene>
    <name evidence="2" type="ORF">BGL52_12940</name>
    <name evidence="3" type="ORF">RWA16_12705</name>
</gene>
<reference evidence="3 5" key="2">
    <citation type="submission" date="2023-09" db="EMBL/GenBank/DDBJ databases">
        <title>Genomic characteristic of L. casei group strains isolated from clinical sources.</title>
        <authorList>
            <person name="Jarocki P."/>
        </authorList>
    </citation>
    <scope>NUCLEOTIDE SEQUENCE [LARGE SCALE GENOMIC DNA]</scope>
    <source>
        <strain evidence="3 5">LMG 24099</strain>
    </source>
</reference>
<evidence type="ECO:0000313" key="4">
    <source>
        <dbReference type="Proteomes" id="UP000195609"/>
    </source>
</evidence>
<evidence type="ECO:0000313" key="3">
    <source>
        <dbReference type="EMBL" id="WNX27243.1"/>
    </source>
</evidence>
<dbReference type="InterPro" id="IPR023130">
    <property type="entry name" value="Ta0600-like_sf"/>
</dbReference>
<sequence>MNSSNVRRQSKQYVHELYNSLVKHKAQSSELYNLTGVLMQVYKKLDHVHAPESLVNRLVNYVNIVGFTNIHFSKKEEQIFMKLEDISQLASWNGLYMADFTDKSLFSDNHGTNHDTDEDSH</sequence>
<evidence type="ECO:0000256" key="1">
    <source>
        <dbReference type="ARBA" id="ARBA00023025"/>
    </source>
</evidence>
<dbReference type="Gene3D" id="1.20.1440.50">
    <property type="entry name" value="Ta0600-like"/>
    <property type="match status" value="1"/>
</dbReference>